<gene>
    <name evidence="1" type="ORF">ORAREDHAP_LOCUS43089</name>
</gene>
<accession>A0A6J5Y011</accession>
<organism evidence="1 2">
    <name type="scientific">Prunus armeniaca</name>
    <name type="common">Apricot</name>
    <name type="synonym">Armeniaca vulgaris</name>
    <dbReference type="NCBI Taxonomy" id="36596"/>
    <lineage>
        <taxon>Eukaryota</taxon>
        <taxon>Viridiplantae</taxon>
        <taxon>Streptophyta</taxon>
        <taxon>Embryophyta</taxon>
        <taxon>Tracheophyta</taxon>
        <taxon>Spermatophyta</taxon>
        <taxon>Magnoliopsida</taxon>
        <taxon>eudicotyledons</taxon>
        <taxon>Gunneridae</taxon>
        <taxon>Pentapetalae</taxon>
        <taxon>rosids</taxon>
        <taxon>fabids</taxon>
        <taxon>Rosales</taxon>
        <taxon>Rosaceae</taxon>
        <taxon>Amygdaloideae</taxon>
        <taxon>Amygdaleae</taxon>
        <taxon>Prunus</taxon>
    </lineage>
</organism>
<dbReference type="Proteomes" id="UP000507245">
    <property type="component" value="Unassembled WGS sequence"/>
</dbReference>
<name>A0A6J5Y011_PRUAR</name>
<proteinExistence type="predicted"/>
<evidence type="ECO:0000313" key="1">
    <source>
        <dbReference type="EMBL" id="CAB4316808.1"/>
    </source>
</evidence>
<keyword evidence="2" id="KW-1185">Reference proteome</keyword>
<sequence length="113" mass="12477">MGPQFQWRPWQQKWSKETTSRGLFFPSCCPCNGNNSRPLRVIHATTNTSSYIFQSSECTLCKIKFNKNALNGLEDVGGCVGCGIDGPCWHGVVSIAWAAGREVPLHGQQDGKF</sequence>
<dbReference type="AlphaFoldDB" id="A0A6J5Y011"/>
<reference evidence="2" key="1">
    <citation type="journal article" date="2020" name="Genome Biol.">
        <title>Gamete binning: chromosome-level and haplotype-resolved genome assembly enabled by high-throughput single-cell sequencing of gamete genomes.</title>
        <authorList>
            <person name="Campoy J.A."/>
            <person name="Sun H."/>
            <person name="Goel M."/>
            <person name="Jiao W.-B."/>
            <person name="Folz-Donahue K."/>
            <person name="Wang N."/>
            <person name="Rubio M."/>
            <person name="Liu C."/>
            <person name="Kukat C."/>
            <person name="Ruiz D."/>
            <person name="Huettel B."/>
            <person name="Schneeberger K."/>
        </authorList>
    </citation>
    <scope>NUCLEOTIDE SEQUENCE [LARGE SCALE GENOMIC DNA]</scope>
    <source>
        <strain evidence="2">cv. Rojo Pasion</strain>
    </source>
</reference>
<evidence type="ECO:0000313" key="2">
    <source>
        <dbReference type="Proteomes" id="UP000507245"/>
    </source>
</evidence>
<protein>
    <submittedName>
        <fullName evidence="1">Uncharacterized protein</fullName>
    </submittedName>
</protein>
<dbReference type="EMBL" id="CAEKKB010000007">
    <property type="protein sequence ID" value="CAB4316808.1"/>
    <property type="molecule type" value="Genomic_DNA"/>
</dbReference>